<feature type="transmembrane region" description="Helical" evidence="1">
    <location>
        <begin position="15"/>
        <end position="33"/>
    </location>
</feature>
<dbReference type="RefSeq" id="WP_319953680.1">
    <property type="nucleotide sequence ID" value="NZ_JAXAVX010000003.1"/>
</dbReference>
<organism evidence="2 3">
    <name type="scientific">Patulibacter brassicae</name>
    <dbReference type="NCBI Taxonomy" id="1705717"/>
    <lineage>
        <taxon>Bacteria</taxon>
        <taxon>Bacillati</taxon>
        <taxon>Actinomycetota</taxon>
        <taxon>Thermoleophilia</taxon>
        <taxon>Solirubrobacterales</taxon>
        <taxon>Patulibacteraceae</taxon>
        <taxon>Patulibacter</taxon>
    </lineage>
</organism>
<evidence type="ECO:0000313" key="2">
    <source>
        <dbReference type="EMBL" id="MDX8151524.1"/>
    </source>
</evidence>
<dbReference type="EMBL" id="JAXAVX010000003">
    <property type="protein sequence ID" value="MDX8151524.1"/>
    <property type="molecule type" value="Genomic_DNA"/>
</dbReference>
<evidence type="ECO:0000256" key="1">
    <source>
        <dbReference type="SAM" id="Phobius"/>
    </source>
</evidence>
<evidence type="ECO:0000313" key="3">
    <source>
        <dbReference type="Proteomes" id="UP001277761"/>
    </source>
</evidence>
<keyword evidence="1" id="KW-0472">Membrane</keyword>
<feature type="transmembrane region" description="Helical" evidence="1">
    <location>
        <begin position="39"/>
        <end position="58"/>
    </location>
</feature>
<dbReference type="Proteomes" id="UP001277761">
    <property type="component" value="Unassembled WGS sequence"/>
</dbReference>
<proteinExistence type="predicted"/>
<protein>
    <submittedName>
        <fullName evidence="2">Uncharacterized protein</fullName>
    </submittedName>
</protein>
<accession>A0ABU4VI69</accession>
<gene>
    <name evidence="2" type="ORF">SK069_07980</name>
</gene>
<keyword evidence="1" id="KW-0812">Transmembrane</keyword>
<sequence>MSDPTPDPSRPRRLVLVRDALIAFVVVTLVWRFLISGNWTAAVLCGVVLATVLTVTSLSRDRDAAAGGQAGDDGGTG</sequence>
<name>A0ABU4VI69_9ACTN</name>
<keyword evidence="1" id="KW-1133">Transmembrane helix</keyword>
<reference evidence="2 3" key="1">
    <citation type="submission" date="2023-11" db="EMBL/GenBank/DDBJ databases">
        <authorList>
            <person name="Xu M."/>
            <person name="Jiang T."/>
        </authorList>
    </citation>
    <scope>NUCLEOTIDE SEQUENCE [LARGE SCALE GENOMIC DNA]</scope>
    <source>
        <strain evidence="2 3">SD</strain>
    </source>
</reference>
<keyword evidence="3" id="KW-1185">Reference proteome</keyword>
<comment type="caution">
    <text evidence="2">The sequence shown here is derived from an EMBL/GenBank/DDBJ whole genome shotgun (WGS) entry which is preliminary data.</text>
</comment>